<gene>
    <name evidence="3" type="ORF">PV666_18550</name>
</gene>
<evidence type="ECO:0000313" key="4">
    <source>
        <dbReference type="Proteomes" id="UP001272987"/>
    </source>
</evidence>
<dbReference type="EMBL" id="JARAWP010000010">
    <property type="protein sequence ID" value="MDX3019878.1"/>
    <property type="molecule type" value="Genomic_DNA"/>
</dbReference>
<keyword evidence="2" id="KW-1133">Transmembrane helix</keyword>
<dbReference type="Proteomes" id="UP001272987">
    <property type="component" value="Unassembled WGS sequence"/>
</dbReference>
<feature type="compositionally biased region" description="Pro residues" evidence="1">
    <location>
        <begin position="59"/>
        <end position="83"/>
    </location>
</feature>
<comment type="caution">
    <text evidence="3">The sequence shown here is derived from an EMBL/GenBank/DDBJ whole genome shotgun (WGS) entry which is preliminary data.</text>
</comment>
<feature type="transmembrane region" description="Helical" evidence="2">
    <location>
        <begin position="158"/>
        <end position="176"/>
    </location>
</feature>
<keyword evidence="4" id="KW-1185">Reference proteome</keyword>
<feature type="region of interest" description="Disordered" evidence="1">
    <location>
        <begin position="1"/>
        <end position="83"/>
    </location>
</feature>
<name>A0ABU4LW37_9ACTN</name>
<feature type="transmembrane region" description="Helical" evidence="2">
    <location>
        <begin position="121"/>
        <end position="138"/>
    </location>
</feature>
<organism evidence="3 4">
    <name type="scientific">Streptomyces acidiscabies</name>
    <dbReference type="NCBI Taxonomy" id="42234"/>
    <lineage>
        <taxon>Bacteria</taxon>
        <taxon>Bacillati</taxon>
        <taxon>Actinomycetota</taxon>
        <taxon>Actinomycetes</taxon>
        <taxon>Kitasatosporales</taxon>
        <taxon>Streptomycetaceae</taxon>
        <taxon>Streptomyces</taxon>
    </lineage>
</organism>
<evidence type="ECO:0000313" key="3">
    <source>
        <dbReference type="EMBL" id="MDX3019878.1"/>
    </source>
</evidence>
<reference evidence="3 4" key="1">
    <citation type="journal article" date="2023" name="Microb. Genom.">
        <title>Mesoterricola silvestris gen. nov., sp. nov., Mesoterricola sediminis sp. nov., Geothrix oryzae sp. nov., Geothrix edaphica sp. nov., Geothrix rubra sp. nov., and Geothrix limicola sp. nov., six novel members of Acidobacteriota isolated from soils.</title>
        <authorList>
            <person name="Weisberg A.J."/>
            <person name="Pearce E."/>
            <person name="Kramer C.G."/>
            <person name="Chang J.H."/>
            <person name="Clarke C.R."/>
        </authorList>
    </citation>
    <scope>NUCLEOTIDE SEQUENCE [LARGE SCALE GENOMIC DNA]</scope>
    <source>
        <strain evidence="3 4">NB05-1H</strain>
    </source>
</reference>
<accession>A0ABU4LW37</accession>
<evidence type="ECO:0000256" key="2">
    <source>
        <dbReference type="SAM" id="Phobius"/>
    </source>
</evidence>
<keyword evidence="2" id="KW-0472">Membrane</keyword>
<sequence length="213" mass="23449">MTAQPPPGGDELRTRHHLRRLGARPFGHQDNPMPDRRPVTPTRIIPAGAPLPERAPEPGEIPPWRTPPAPPPTPPAPPPPPPAPIEVRHVHVHEVLLVTPEPEEPPPLWARIWDWAWERLVTWRMLLAILAAFIPWTGGRSPVGAWAHTLHQARTEAGIGTAYFIAGIALAAAWTLNRTGRAFPRFLLVTALLGSLGVLDWYDPITALTGVLR</sequence>
<proteinExistence type="predicted"/>
<protein>
    <submittedName>
        <fullName evidence="3">Uncharacterized protein</fullName>
    </submittedName>
</protein>
<keyword evidence="2" id="KW-0812">Transmembrane</keyword>
<dbReference type="RefSeq" id="WP_319166468.1">
    <property type="nucleotide sequence ID" value="NZ_JARAWP010000010.1"/>
</dbReference>
<feature type="transmembrane region" description="Helical" evidence="2">
    <location>
        <begin position="183"/>
        <end position="202"/>
    </location>
</feature>
<evidence type="ECO:0000256" key="1">
    <source>
        <dbReference type="SAM" id="MobiDB-lite"/>
    </source>
</evidence>